<feature type="domain" description="FLZ-type" evidence="5">
    <location>
        <begin position="66"/>
        <end position="110"/>
    </location>
</feature>
<dbReference type="GO" id="GO:0008270">
    <property type="term" value="F:zinc ion binding"/>
    <property type="evidence" value="ECO:0007669"/>
    <property type="project" value="UniProtKB-KW"/>
</dbReference>
<feature type="zinc finger region" description="FLZ-type" evidence="4">
    <location>
        <begin position="66"/>
        <end position="110"/>
    </location>
</feature>
<keyword evidence="2" id="KW-0479">Metal-binding</keyword>
<dbReference type="PANTHER" id="PTHR47847:SF2">
    <property type="entry name" value="FCS-LIKE ZINC FINGER 17-RELATED"/>
    <property type="match status" value="1"/>
</dbReference>
<evidence type="ECO:0000313" key="7">
    <source>
        <dbReference type="Proteomes" id="UP000027120"/>
    </source>
</evidence>
<comment type="similarity">
    <text evidence="1">Belongs to the FLZ family.</text>
</comment>
<dbReference type="InterPro" id="IPR044181">
    <property type="entry name" value="FLZ17/18"/>
</dbReference>
<gene>
    <name evidence="6" type="ORF">CISIN_1g032100mg</name>
</gene>
<dbReference type="Proteomes" id="UP000027120">
    <property type="component" value="Unassembled WGS sequence"/>
</dbReference>
<organism evidence="6 7">
    <name type="scientific">Citrus sinensis</name>
    <name type="common">Sweet orange</name>
    <name type="synonym">Citrus aurantium var. sinensis</name>
    <dbReference type="NCBI Taxonomy" id="2711"/>
    <lineage>
        <taxon>Eukaryota</taxon>
        <taxon>Viridiplantae</taxon>
        <taxon>Streptophyta</taxon>
        <taxon>Embryophyta</taxon>
        <taxon>Tracheophyta</taxon>
        <taxon>Spermatophyta</taxon>
        <taxon>Magnoliopsida</taxon>
        <taxon>eudicotyledons</taxon>
        <taxon>Gunneridae</taxon>
        <taxon>Pentapetalae</taxon>
        <taxon>rosids</taxon>
        <taxon>malvids</taxon>
        <taxon>Sapindales</taxon>
        <taxon>Rutaceae</taxon>
        <taxon>Aurantioideae</taxon>
        <taxon>Citrus</taxon>
    </lineage>
</organism>
<accession>A0A067EFE4</accession>
<keyword evidence="3" id="KW-0863">Zinc-finger</keyword>
<dbReference type="AlphaFoldDB" id="A0A067EFE4"/>
<evidence type="ECO:0000313" key="6">
    <source>
        <dbReference type="EMBL" id="KDO53783.1"/>
    </source>
</evidence>
<dbReference type="PROSITE" id="PS51795">
    <property type="entry name" value="ZF_FLZ"/>
    <property type="match status" value="1"/>
</dbReference>
<proteinExistence type="inferred from homology"/>
<dbReference type="Pfam" id="PF04570">
    <property type="entry name" value="zf-FLZ"/>
    <property type="match status" value="1"/>
</dbReference>
<evidence type="ECO:0000259" key="5">
    <source>
        <dbReference type="PROSITE" id="PS51795"/>
    </source>
</evidence>
<keyword evidence="3" id="KW-0862">Zinc</keyword>
<evidence type="ECO:0000256" key="4">
    <source>
        <dbReference type="PROSITE-ProRule" id="PRU01131"/>
    </source>
</evidence>
<dbReference type="PANTHER" id="PTHR47847">
    <property type="entry name" value="FCS-LIKE ZINC FINGER 17"/>
    <property type="match status" value="1"/>
</dbReference>
<dbReference type="InterPro" id="IPR007650">
    <property type="entry name" value="Zf-FLZ_dom"/>
</dbReference>
<evidence type="ECO:0000256" key="1">
    <source>
        <dbReference type="ARBA" id="ARBA00009374"/>
    </source>
</evidence>
<protein>
    <recommendedName>
        <fullName evidence="5">FLZ-type domain-containing protein</fullName>
    </recommendedName>
</protein>
<dbReference type="STRING" id="2711.A0A067EFE4"/>
<dbReference type="PaxDb" id="2711-XP_006465815.1"/>
<dbReference type="EMBL" id="KK785008">
    <property type="protein sequence ID" value="KDO53783.1"/>
    <property type="molecule type" value="Genomic_DNA"/>
</dbReference>
<sequence>MEEDTKESKNRYPHASSSNEGTVIVGLKILAQISQSRSNVVVKPALVSTRSDSRRRPSASGDQYYCYLKSCYLCNKNLSLDKEVYMYRGDQGFCSIECRDRQIFLDEMKELEASRKQFLKSNNRHCNIGADRRHHRGETRVFLEELR</sequence>
<name>A0A067EFE4_CITSI</name>
<dbReference type="eggNOG" id="ENOG502S8BY">
    <property type="taxonomic scope" value="Eukaryota"/>
</dbReference>
<evidence type="ECO:0000256" key="3">
    <source>
        <dbReference type="ARBA" id="ARBA00022771"/>
    </source>
</evidence>
<reference evidence="6 7" key="1">
    <citation type="submission" date="2014-04" db="EMBL/GenBank/DDBJ databases">
        <authorList>
            <consortium name="International Citrus Genome Consortium"/>
            <person name="Gmitter F."/>
            <person name="Chen C."/>
            <person name="Farmerie W."/>
            <person name="Harkins T."/>
            <person name="Desany B."/>
            <person name="Mohiuddin M."/>
            <person name="Kodira C."/>
            <person name="Borodovsky M."/>
            <person name="Lomsadze A."/>
            <person name="Burns P."/>
            <person name="Jenkins J."/>
            <person name="Prochnik S."/>
            <person name="Shu S."/>
            <person name="Chapman J."/>
            <person name="Pitluck S."/>
            <person name="Schmutz J."/>
            <person name="Rokhsar D."/>
        </authorList>
    </citation>
    <scope>NUCLEOTIDE SEQUENCE</scope>
</reference>
<evidence type="ECO:0000256" key="2">
    <source>
        <dbReference type="ARBA" id="ARBA00022723"/>
    </source>
</evidence>
<keyword evidence="7" id="KW-1185">Reference proteome</keyword>